<keyword evidence="4 5" id="KW-0472">Membrane</keyword>
<dbReference type="Proteomes" id="UP000593892">
    <property type="component" value="Chromosome"/>
</dbReference>
<dbReference type="KEGG" id="pfer:IRI77_34835"/>
<feature type="domain" description="Amino acid permease/ SLC12A" evidence="6">
    <location>
        <begin position="41"/>
        <end position="420"/>
    </location>
</feature>
<organism evidence="7 8">
    <name type="scientific">Paludibaculum fermentans</name>
    <dbReference type="NCBI Taxonomy" id="1473598"/>
    <lineage>
        <taxon>Bacteria</taxon>
        <taxon>Pseudomonadati</taxon>
        <taxon>Acidobacteriota</taxon>
        <taxon>Terriglobia</taxon>
        <taxon>Bryobacterales</taxon>
        <taxon>Bryobacteraceae</taxon>
        <taxon>Paludibaculum</taxon>
    </lineage>
</organism>
<reference evidence="7 8" key="1">
    <citation type="submission" date="2020-10" db="EMBL/GenBank/DDBJ databases">
        <title>Complete genome sequence of Paludibaculum fermentans P105T, a facultatively anaerobic acidobacterium capable of dissimilatory Fe(III) reduction.</title>
        <authorList>
            <person name="Dedysh S.N."/>
            <person name="Beletsky A.V."/>
            <person name="Kulichevskaya I.S."/>
            <person name="Mardanov A.V."/>
            <person name="Ravin N.V."/>
        </authorList>
    </citation>
    <scope>NUCLEOTIDE SEQUENCE [LARGE SCALE GENOMIC DNA]</scope>
    <source>
        <strain evidence="7 8">P105</strain>
    </source>
</reference>
<feature type="transmembrane region" description="Helical" evidence="5">
    <location>
        <begin position="235"/>
        <end position="258"/>
    </location>
</feature>
<dbReference type="RefSeq" id="WP_194449525.1">
    <property type="nucleotide sequence ID" value="NZ_CP063849.1"/>
</dbReference>
<evidence type="ECO:0000256" key="3">
    <source>
        <dbReference type="ARBA" id="ARBA00022989"/>
    </source>
</evidence>
<feature type="transmembrane region" description="Helical" evidence="5">
    <location>
        <begin position="90"/>
        <end position="115"/>
    </location>
</feature>
<proteinExistence type="predicted"/>
<dbReference type="GO" id="GO:0016020">
    <property type="term" value="C:membrane"/>
    <property type="evidence" value="ECO:0007669"/>
    <property type="project" value="UniProtKB-SubCell"/>
</dbReference>
<dbReference type="InterPro" id="IPR004841">
    <property type="entry name" value="AA-permease/SLC12A_dom"/>
</dbReference>
<name>A0A7S7NQD1_PALFE</name>
<comment type="subcellular location">
    <subcellularLocation>
        <location evidence="1">Membrane</location>
        <topology evidence="1">Multi-pass membrane protein</topology>
    </subcellularLocation>
</comment>
<dbReference type="InterPro" id="IPR050367">
    <property type="entry name" value="APC_superfamily"/>
</dbReference>
<dbReference type="EMBL" id="CP063849">
    <property type="protein sequence ID" value="QOY87858.1"/>
    <property type="molecule type" value="Genomic_DNA"/>
</dbReference>
<feature type="transmembrane region" description="Helical" evidence="5">
    <location>
        <begin position="12"/>
        <end position="28"/>
    </location>
</feature>
<feature type="transmembrane region" description="Helical" evidence="5">
    <location>
        <begin position="48"/>
        <end position="69"/>
    </location>
</feature>
<feature type="transmembrane region" description="Helical" evidence="5">
    <location>
        <begin position="412"/>
        <end position="430"/>
    </location>
</feature>
<dbReference type="AlphaFoldDB" id="A0A7S7NQD1"/>
<dbReference type="PIRSF" id="PIRSF006060">
    <property type="entry name" value="AA_transporter"/>
    <property type="match status" value="1"/>
</dbReference>
<feature type="transmembrane region" description="Helical" evidence="5">
    <location>
        <begin position="127"/>
        <end position="143"/>
    </location>
</feature>
<dbReference type="PANTHER" id="PTHR42770:SF8">
    <property type="entry name" value="PUTRESCINE IMPORTER PUUP"/>
    <property type="match status" value="1"/>
</dbReference>
<evidence type="ECO:0000256" key="4">
    <source>
        <dbReference type="ARBA" id="ARBA00023136"/>
    </source>
</evidence>
<accession>A0A7S7NQD1</accession>
<evidence type="ECO:0000313" key="8">
    <source>
        <dbReference type="Proteomes" id="UP000593892"/>
    </source>
</evidence>
<feature type="transmembrane region" description="Helical" evidence="5">
    <location>
        <begin position="337"/>
        <end position="354"/>
    </location>
</feature>
<keyword evidence="3 5" id="KW-1133">Transmembrane helix</keyword>
<dbReference type="Pfam" id="PF00324">
    <property type="entry name" value="AA_permease"/>
    <property type="match status" value="1"/>
</dbReference>
<dbReference type="Gene3D" id="1.20.1740.10">
    <property type="entry name" value="Amino acid/polyamine transporter I"/>
    <property type="match status" value="1"/>
</dbReference>
<keyword evidence="8" id="KW-1185">Reference proteome</keyword>
<dbReference type="PANTHER" id="PTHR42770">
    <property type="entry name" value="AMINO ACID TRANSPORTER-RELATED"/>
    <property type="match status" value="1"/>
</dbReference>
<gene>
    <name evidence="7" type="ORF">IRI77_34835</name>
</gene>
<evidence type="ECO:0000259" key="6">
    <source>
        <dbReference type="Pfam" id="PF00324"/>
    </source>
</evidence>
<evidence type="ECO:0000256" key="2">
    <source>
        <dbReference type="ARBA" id="ARBA00022692"/>
    </source>
</evidence>
<keyword evidence="2 5" id="KW-0812">Transmembrane</keyword>
<evidence type="ECO:0000256" key="5">
    <source>
        <dbReference type="SAM" id="Phobius"/>
    </source>
</evidence>
<evidence type="ECO:0000313" key="7">
    <source>
        <dbReference type="EMBL" id="QOY87858.1"/>
    </source>
</evidence>
<feature type="transmembrane region" description="Helical" evidence="5">
    <location>
        <begin position="155"/>
        <end position="176"/>
    </location>
</feature>
<protein>
    <submittedName>
        <fullName evidence="7">APC family permease</fullName>
    </submittedName>
</protein>
<feature type="transmembrane region" description="Helical" evidence="5">
    <location>
        <begin position="389"/>
        <end position="406"/>
    </location>
</feature>
<dbReference type="GO" id="GO:0055085">
    <property type="term" value="P:transmembrane transport"/>
    <property type="evidence" value="ECO:0007669"/>
    <property type="project" value="InterPro"/>
</dbReference>
<feature type="transmembrane region" description="Helical" evidence="5">
    <location>
        <begin position="286"/>
        <end position="311"/>
    </location>
</feature>
<sequence length="448" mass="48448">MSSKPAEPVRLSRTLGLFQLLIMGVIMVQPTAPMPPFGAISAGANGHVVTTVLIAMFAMLLTALSYGRMARAYPSAGSAYTYVAREIHPALGYLTGWSMLLDYVVNPLICTIWCARATMGLFPGTPYWFWALAFVILFTGMNLRGIQATARTNELLTLAMGVVILWMLGVSARYIFALPQLSGSDFIRPFYDPARFTWGSISNGASIAVLTYIGFDGISTLSEEVHDPRRNILRAMVGTCLIIGVLSAIEVYAAQMVWPASQPYPDSDTAYIHIAGRAGGRILFQVMSWTLVVATIGSASGAMLAGARLLYGMGRDNAIPKAFFGYLHPVRRIPSRNVLLIGVLCAVGAFAMSYQTGAELLNFGALIGFTGVNVSSLVHYYMRGRDRHWSHLVLPAVGGLVCLYLWLSLSVLAKTAGAIWLIAGVAYGAWKTSGFKKNMIDFDAPLGE</sequence>
<feature type="transmembrane region" description="Helical" evidence="5">
    <location>
        <begin position="196"/>
        <end position="215"/>
    </location>
</feature>
<evidence type="ECO:0000256" key="1">
    <source>
        <dbReference type="ARBA" id="ARBA00004141"/>
    </source>
</evidence>
<feature type="transmembrane region" description="Helical" evidence="5">
    <location>
        <begin position="360"/>
        <end position="382"/>
    </location>
</feature>